<dbReference type="PROSITE" id="PS51450">
    <property type="entry name" value="LRR"/>
    <property type="match status" value="1"/>
</dbReference>
<dbReference type="PANTHER" id="PTHR48051:SF1">
    <property type="entry name" value="RAS SUPPRESSOR PROTEIN 1"/>
    <property type="match status" value="1"/>
</dbReference>
<evidence type="ECO:0000313" key="4">
    <source>
        <dbReference type="Proteomes" id="UP000694700"/>
    </source>
</evidence>
<accession>A0A8C1WAM7</accession>
<name>A0A8C1WAM7_CYPCA</name>
<dbReference type="Proteomes" id="UP000694700">
    <property type="component" value="Unplaced"/>
</dbReference>
<dbReference type="InterPro" id="IPR050216">
    <property type="entry name" value="LRR_domain-containing"/>
</dbReference>
<dbReference type="Gene3D" id="3.80.10.10">
    <property type="entry name" value="Ribonuclease Inhibitor"/>
    <property type="match status" value="1"/>
</dbReference>
<protein>
    <submittedName>
        <fullName evidence="3">Uncharacterized protein</fullName>
    </submittedName>
</protein>
<dbReference type="Ensembl" id="ENSCCRT00015066628.1">
    <property type="protein sequence ID" value="ENSCCRP00015064497.1"/>
    <property type="gene ID" value="ENSCCRG00015026336.1"/>
</dbReference>
<sequence length="163" mass="19198">ISRFERGAHVDSRAGFRQEKEDCPSGKLNLSSHNKLTELPSDLWRLINLSRFDESHVYWLTRELIFLLLTLTDSRMLDCSRNQTESIPPVLTQMESLEQLYIRHNKLRFLPELHYHLKHLKEITLLQGLEHLDLTDNNIMFLNYGLPSLFITLYMFNISSVVL</sequence>
<organism evidence="3 4">
    <name type="scientific">Cyprinus carpio</name>
    <name type="common">Common carp</name>
    <dbReference type="NCBI Taxonomy" id="7962"/>
    <lineage>
        <taxon>Eukaryota</taxon>
        <taxon>Metazoa</taxon>
        <taxon>Chordata</taxon>
        <taxon>Craniata</taxon>
        <taxon>Vertebrata</taxon>
        <taxon>Euteleostomi</taxon>
        <taxon>Actinopterygii</taxon>
        <taxon>Neopterygii</taxon>
        <taxon>Teleostei</taxon>
        <taxon>Ostariophysi</taxon>
        <taxon>Cypriniformes</taxon>
        <taxon>Cyprinidae</taxon>
        <taxon>Cyprininae</taxon>
        <taxon>Cyprinus</taxon>
    </lineage>
</organism>
<reference evidence="3" key="1">
    <citation type="submission" date="2025-08" db="UniProtKB">
        <authorList>
            <consortium name="Ensembl"/>
        </authorList>
    </citation>
    <scope>IDENTIFICATION</scope>
</reference>
<proteinExistence type="predicted"/>
<keyword evidence="1" id="KW-0433">Leucine-rich repeat</keyword>
<dbReference type="PANTHER" id="PTHR48051">
    <property type="match status" value="1"/>
</dbReference>
<dbReference type="InterPro" id="IPR001611">
    <property type="entry name" value="Leu-rich_rpt"/>
</dbReference>
<dbReference type="SUPFAM" id="SSF52075">
    <property type="entry name" value="Outer arm dynein light chain 1"/>
    <property type="match status" value="1"/>
</dbReference>
<keyword evidence="2" id="KW-0677">Repeat</keyword>
<evidence type="ECO:0000256" key="1">
    <source>
        <dbReference type="ARBA" id="ARBA00022614"/>
    </source>
</evidence>
<dbReference type="Pfam" id="PF00560">
    <property type="entry name" value="LRR_1"/>
    <property type="match status" value="1"/>
</dbReference>
<dbReference type="AlphaFoldDB" id="A0A8C1WAM7"/>
<evidence type="ECO:0000256" key="2">
    <source>
        <dbReference type="ARBA" id="ARBA00022737"/>
    </source>
</evidence>
<dbReference type="GO" id="GO:0005737">
    <property type="term" value="C:cytoplasm"/>
    <property type="evidence" value="ECO:0007669"/>
    <property type="project" value="TreeGrafter"/>
</dbReference>
<evidence type="ECO:0000313" key="3">
    <source>
        <dbReference type="Ensembl" id="ENSCCRP00015064497.1"/>
    </source>
</evidence>
<dbReference type="InterPro" id="IPR032675">
    <property type="entry name" value="LRR_dom_sf"/>
</dbReference>